<dbReference type="Proteomes" id="UP000320591">
    <property type="component" value="Chromosome"/>
</dbReference>
<evidence type="ECO:0000313" key="2">
    <source>
        <dbReference type="EMBL" id="QDX28437.1"/>
    </source>
</evidence>
<dbReference type="EMBL" id="CP042220">
    <property type="protein sequence ID" value="QDX28437.1"/>
    <property type="molecule type" value="Genomic_DNA"/>
</dbReference>
<organism evidence="2 3">
    <name type="scientific">Dickeya poaceiphila</name>
    <dbReference type="NCBI Taxonomy" id="568768"/>
    <lineage>
        <taxon>Bacteria</taxon>
        <taxon>Pseudomonadati</taxon>
        <taxon>Pseudomonadota</taxon>
        <taxon>Gammaproteobacteria</taxon>
        <taxon>Enterobacterales</taxon>
        <taxon>Pectobacteriaceae</taxon>
        <taxon>Dickeya</taxon>
    </lineage>
</organism>
<dbReference type="AlphaFoldDB" id="A0A5B8I549"/>
<dbReference type="STRING" id="568768.GCA_000406125_00044"/>
<dbReference type="KEGG" id="dic:Dpoa569_0000069"/>
<dbReference type="InterPro" id="IPR016084">
    <property type="entry name" value="Haem_Oase-like_multi-hlx"/>
</dbReference>
<dbReference type="RefSeq" id="WP_042867569.1">
    <property type="nucleotide sequence ID" value="NZ_CM001975.1"/>
</dbReference>
<name>A0A5B8I549_9GAMM</name>
<dbReference type="Gene3D" id="1.20.910.10">
    <property type="entry name" value="Heme oxygenase-like"/>
    <property type="match status" value="1"/>
</dbReference>
<dbReference type="SUPFAM" id="SSF48613">
    <property type="entry name" value="Heme oxygenase-like"/>
    <property type="match status" value="1"/>
</dbReference>
<proteinExistence type="predicted"/>
<dbReference type="Pfam" id="PF14518">
    <property type="entry name" value="Haem_oxygenas_2"/>
    <property type="match status" value="1"/>
</dbReference>
<gene>
    <name evidence="2" type="ORF">Dpoa569_0000069</name>
</gene>
<accession>A0A5B8I549</accession>
<reference evidence="2 3" key="1">
    <citation type="journal article" date="2019" name="Environ. Microbiol.">
        <title>The phytopathogenic nature of Dickeya aquatica 174/2 and the dynamic early evolution of Dickeya pathogenicity.</title>
        <authorList>
            <person name="Duprey A."/>
            <person name="Taib N."/>
            <person name="Leonard S."/>
            <person name="Garin T."/>
            <person name="Flandrois J.P."/>
            <person name="Nasser W."/>
            <person name="Brochier-Armanet C."/>
            <person name="Reverchon S."/>
        </authorList>
    </citation>
    <scope>NUCLEOTIDE SEQUENCE [LARGE SCALE GENOMIC DNA]</scope>
    <source>
        <strain evidence="2 3">NCPPB 569</strain>
    </source>
</reference>
<evidence type="ECO:0000256" key="1">
    <source>
        <dbReference type="SAM" id="MobiDB-lite"/>
    </source>
</evidence>
<dbReference type="OrthoDB" id="5177824at2"/>
<protein>
    <submittedName>
        <fullName evidence="2">Iron-containing redox enzyme family protein</fullName>
    </submittedName>
</protein>
<evidence type="ECO:0000313" key="3">
    <source>
        <dbReference type="Proteomes" id="UP000320591"/>
    </source>
</evidence>
<sequence length="214" mass="24077">MSFYQQLQSATSTSQQLLMSAPVINACRQGTITGDMYIAFLIQIYHHVSYSVPLLMAASGRVPQHQEWVRQAIVRYIDAEYGYKASLLDTIRACGVETDTWRQRASAQWIELMAAYFYDQIQRGNPMSIFGLMHVLESIHMHIAPNIAGQAAIEQPSDATRQPHSPDHSDQTLPPCCAELMDNINDVADQAAIIHAAHVVYRLYGDMLHSFTEH</sequence>
<keyword evidence="3" id="KW-1185">Reference proteome</keyword>
<feature type="region of interest" description="Disordered" evidence="1">
    <location>
        <begin position="154"/>
        <end position="175"/>
    </location>
</feature>